<dbReference type="InterPro" id="IPR047057">
    <property type="entry name" value="MerR_fam"/>
</dbReference>
<evidence type="ECO:0000256" key="2">
    <source>
        <dbReference type="ARBA" id="ARBA00023125"/>
    </source>
</evidence>
<dbReference type="InterPro" id="IPR009061">
    <property type="entry name" value="DNA-bd_dom_put_sf"/>
</dbReference>
<evidence type="ECO:0000313" key="7">
    <source>
        <dbReference type="Proteomes" id="UP000269271"/>
    </source>
</evidence>
<organism evidence="6 7">
    <name type="scientific">Burkholderia contaminans</name>
    <dbReference type="NCBI Taxonomy" id="488447"/>
    <lineage>
        <taxon>Bacteria</taxon>
        <taxon>Pseudomonadati</taxon>
        <taxon>Pseudomonadota</taxon>
        <taxon>Betaproteobacteria</taxon>
        <taxon>Burkholderiales</taxon>
        <taxon>Burkholderiaceae</taxon>
        <taxon>Burkholderia</taxon>
        <taxon>Burkholderia cepacia complex</taxon>
    </lineage>
</organism>
<dbReference type="PROSITE" id="PS50937">
    <property type="entry name" value="HTH_MERR_2"/>
    <property type="match status" value="1"/>
</dbReference>
<dbReference type="GO" id="GO:0003700">
    <property type="term" value="F:DNA-binding transcription factor activity"/>
    <property type="evidence" value="ECO:0007669"/>
    <property type="project" value="InterPro"/>
</dbReference>
<dbReference type="SUPFAM" id="SSF46955">
    <property type="entry name" value="Putative DNA-binding domain"/>
    <property type="match status" value="1"/>
</dbReference>
<dbReference type="InterPro" id="IPR000551">
    <property type="entry name" value="MerR-type_HTH_dom"/>
</dbReference>
<accession>A0A3N8QG72</accession>
<dbReference type="AlphaFoldDB" id="A0A3N8QG72"/>
<dbReference type="CDD" id="cd04770">
    <property type="entry name" value="HTH_HMRTR"/>
    <property type="match status" value="1"/>
</dbReference>
<dbReference type="EMBL" id="QTQX01000022">
    <property type="protein sequence ID" value="RQT22150.1"/>
    <property type="molecule type" value="Genomic_DNA"/>
</dbReference>
<dbReference type="Proteomes" id="UP000269271">
    <property type="component" value="Unassembled WGS sequence"/>
</dbReference>
<dbReference type="InterPro" id="IPR015358">
    <property type="entry name" value="Tscrpt_reg_MerR_DNA-bd"/>
</dbReference>
<gene>
    <name evidence="6" type="ORF">DF037_29025</name>
</gene>
<evidence type="ECO:0000256" key="3">
    <source>
        <dbReference type="ARBA" id="ARBA00023163"/>
    </source>
</evidence>
<evidence type="ECO:0000313" key="6">
    <source>
        <dbReference type="EMBL" id="RQT22150.1"/>
    </source>
</evidence>
<dbReference type="Gene3D" id="1.10.1660.10">
    <property type="match status" value="1"/>
</dbReference>
<evidence type="ECO:0000256" key="4">
    <source>
        <dbReference type="SAM" id="MobiDB-lite"/>
    </source>
</evidence>
<feature type="region of interest" description="Disordered" evidence="4">
    <location>
        <begin position="136"/>
        <end position="158"/>
    </location>
</feature>
<proteinExistence type="predicted"/>
<evidence type="ECO:0000259" key="5">
    <source>
        <dbReference type="PROSITE" id="PS50937"/>
    </source>
</evidence>
<evidence type="ECO:0000256" key="1">
    <source>
        <dbReference type="ARBA" id="ARBA00023015"/>
    </source>
</evidence>
<sequence length="158" mass="17334">MLTIGKLAAESGMSRDALRYYEREGLLAPAAKTGAGYRLYAPDAVRRIRFIQHGQRCGFTLTEIHELLTLRQASDACCADVRARAVGKRRQLETRIRAMQAMSAALDHLIDECTDGSRPVDDCPILAALEHAGGQVETGQQERDIGARISGNEHGTKR</sequence>
<dbReference type="Pfam" id="PF00376">
    <property type="entry name" value="MerR"/>
    <property type="match status" value="1"/>
</dbReference>
<feature type="domain" description="HTH merR-type" evidence="5">
    <location>
        <begin position="1"/>
        <end position="70"/>
    </location>
</feature>
<dbReference type="PANTHER" id="PTHR30204:SF92">
    <property type="entry name" value="HTH-TYPE TRANSCRIPTIONAL REGULATOR ZNTR"/>
    <property type="match status" value="1"/>
</dbReference>
<keyword evidence="2" id="KW-0238">DNA-binding</keyword>
<dbReference type="SMART" id="SM00422">
    <property type="entry name" value="HTH_MERR"/>
    <property type="match status" value="1"/>
</dbReference>
<dbReference type="PRINTS" id="PR00040">
    <property type="entry name" value="HTHMERR"/>
</dbReference>
<keyword evidence="1" id="KW-0805">Transcription regulation</keyword>
<dbReference type="GO" id="GO:0003677">
    <property type="term" value="F:DNA binding"/>
    <property type="evidence" value="ECO:0007669"/>
    <property type="project" value="UniProtKB-KW"/>
</dbReference>
<protein>
    <submittedName>
        <fullName evidence="6">Heavy metal-responsive transcriptional regulator</fullName>
    </submittedName>
</protein>
<keyword evidence="3" id="KW-0804">Transcription</keyword>
<comment type="caution">
    <text evidence="6">The sequence shown here is derived from an EMBL/GenBank/DDBJ whole genome shotgun (WGS) entry which is preliminary data.</text>
</comment>
<reference evidence="6 7" key="1">
    <citation type="submission" date="2018-08" db="EMBL/GenBank/DDBJ databases">
        <title>Comparative analysis of Burkholderia isolates from Puerto Rico.</title>
        <authorList>
            <person name="Hall C."/>
            <person name="Sahl J."/>
            <person name="Wagner D."/>
        </authorList>
    </citation>
    <scope>NUCLEOTIDE SEQUENCE [LARGE SCALE GENOMIC DNA]</scope>
    <source>
        <strain evidence="6 7">Bp9001</strain>
    </source>
</reference>
<dbReference type="PANTHER" id="PTHR30204">
    <property type="entry name" value="REDOX-CYCLING DRUG-SENSING TRANSCRIPTIONAL ACTIVATOR SOXR"/>
    <property type="match status" value="1"/>
</dbReference>
<dbReference type="Pfam" id="PF09278">
    <property type="entry name" value="MerR-DNA-bind"/>
    <property type="match status" value="1"/>
</dbReference>
<name>A0A3N8QG72_9BURK</name>
<dbReference type="RefSeq" id="WP_124619332.1">
    <property type="nucleotide sequence ID" value="NZ_QTQX01000022.1"/>
</dbReference>